<feature type="transmembrane region" description="Helical" evidence="1">
    <location>
        <begin position="145"/>
        <end position="165"/>
    </location>
</feature>
<feature type="transmembrane region" description="Helical" evidence="1">
    <location>
        <begin position="63"/>
        <end position="80"/>
    </location>
</feature>
<evidence type="ECO:0008006" key="4">
    <source>
        <dbReference type="Google" id="ProtNLM"/>
    </source>
</evidence>
<dbReference type="Proteomes" id="UP000838748">
    <property type="component" value="Unassembled WGS sequence"/>
</dbReference>
<keyword evidence="3" id="KW-1185">Reference proteome</keyword>
<feature type="transmembrane region" description="Helical" evidence="1">
    <location>
        <begin position="114"/>
        <end position="133"/>
    </location>
</feature>
<comment type="caution">
    <text evidence="2">The sequence shown here is derived from an EMBL/GenBank/DDBJ whole genome shotgun (WGS) entry which is preliminary data.</text>
</comment>
<feature type="transmembrane region" description="Helical" evidence="1">
    <location>
        <begin position="92"/>
        <end position="108"/>
    </location>
</feature>
<feature type="transmembrane region" description="Helical" evidence="1">
    <location>
        <begin position="180"/>
        <end position="200"/>
    </location>
</feature>
<evidence type="ECO:0000313" key="3">
    <source>
        <dbReference type="Proteomes" id="UP000838748"/>
    </source>
</evidence>
<feature type="transmembrane region" description="Helical" evidence="1">
    <location>
        <begin position="238"/>
        <end position="256"/>
    </location>
</feature>
<keyword evidence="1" id="KW-0812">Transmembrane</keyword>
<feature type="transmembrane region" description="Helical" evidence="1">
    <location>
        <begin position="268"/>
        <end position="289"/>
    </location>
</feature>
<keyword evidence="1" id="KW-0472">Membrane</keyword>
<dbReference type="InterPro" id="IPR010266">
    <property type="entry name" value="NnrS"/>
</dbReference>
<dbReference type="EMBL" id="CAKLDM010000002">
    <property type="protein sequence ID" value="CAH0541167.1"/>
    <property type="molecule type" value="Genomic_DNA"/>
</dbReference>
<feature type="transmembrane region" description="Helical" evidence="1">
    <location>
        <begin position="366"/>
        <end position="385"/>
    </location>
</feature>
<accession>A0ABM9A6X0</accession>
<dbReference type="RefSeq" id="WP_237362891.1">
    <property type="nucleotide sequence ID" value="NZ_CAKLDM010000002.1"/>
</dbReference>
<keyword evidence="1" id="KW-1133">Transmembrane helix</keyword>
<evidence type="ECO:0000256" key="1">
    <source>
        <dbReference type="SAM" id="Phobius"/>
    </source>
</evidence>
<name>A0ABM9A6X0_9VIBR</name>
<reference evidence="2" key="1">
    <citation type="submission" date="2021-11" db="EMBL/GenBank/DDBJ databases">
        <authorList>
            <person name="Rodrigo-Torres L."/>
            <person name="Arahal R. D."/>
            <person name="Lucena T."/>
        </authorList>
    </citation>
    <scope>NUCLEOTIDE SEQUENCE</scope>
    <source>
        <strain evidence="2">CECT 7928</strain>
    </source>
</reference>
<feature type="transmembrane region" description="Helical" evidence="1">
    <location>
        <begin position="21"/>
        <end position="43"/>
    </location>
</feature>
<dbReference type="Pfam" id="PF05940">
    <property type="entry name" value="NnrS"/>
    <property type="match status" value="1"/>
</dbReference>
<evidence type="ECO:0000313" key="2">
    <source>
        <dbReference type="EMBL" id="CAH0541167.1"/>
    </source>
</evidence>
<gene>
    <name evidence="2" type="ORF">VMF7928_03428</name>
</gene>
<sequence>MLNITDKKQEEAIPSYLRLAFRPFFLMGSLYAIIAIALWVYMFQNGQFSSLQVPALWWHVHEMLFGFAMAIVIGFLLTAVQNWTGVPGTKHWRLLVLVTFWFLPRLLFWTQAPIALIASIESLLYVFVAFELGKRVVQTKKWRNLFFVPLLLVALLANLASYGALEGVLPFSSSAVWQAMLWWFALLISVMGGRVIPFFTEKRFQVEKSQPIFVLELIANGSLAALFVVSFFPELMNQIGSILMLAAGIAQIVRIARWKPFISLKEPLVWSLHLSYFCLPASLIIRALWQNAFAQHNALHLFAIGAIGGVILAMIARVTMGHTGREIYKGPRMGIAFASVVIAAVIRGLLVPVFPTHMMLLIDISAGLWILAFGLFVFNFAHMLLRPRVDGHPG</sequence>
<proteinExistence type="predicted"/>
<feature type="transmembrane region" description="Helical" evidence="1">
    <location>
        <begin position="212"/>
        <end position="232"/>
    </location>
</feature>
<feature type="transmembrane region" description="Helical" evidence="1">
    <location>
        <begin position="332"/>
        <end position="354"/>
    </location>
</feature>
<feature type="transmembrane region" description="Helical" evidence="1">
    <location>
        <begin position="301"/>
        <end position="320"/>
    </location>
</feature>
<protein>
    <recommendedName>
        <fullName evidence="4">NnrS protein</fullName>
    </recommendedName>
</protein>
<organism evidence="2 3">
    <name type="scientific">Vibrio marisflavi CECT 7928</name>
    <dbReference type="NCBI Taxonomy" id="634439"/>
    <lineage>
        <taxon>Bacteria</taxon>
        <taxon>Pseudomonadati</taxon>
        <taxon>Pseudomonadota</taxon>
        <taxon>Gammaproteobacteria</taxon>
        <taxon>Vibrionales</taxon>
        <taxon>Vibrionaceae</taxon>
        <taxon>Vibrio</taxon>
    </lineage>
</organism>